<name>A0AAV6UEH1_9ARAC</name>
<evidence type="ECO:0000313" key="3">
    <source>
        <dbReference type="Proteomes" id="UP000827092"/>
    </source>
</evidence>
<proteinExistence type="predicted"/>
<dbReference type="AlphaFoldDB" id="A0AAV6UEH1"/>
<protein>
    <submittedName>
        <fullName evidence="2">Uncharacterized protein</fullName>
    </submittedName>
</protein>
<keyword evidence="3" id="KW-1185">Reference proteome</keyword>
<evidence type="ECO:0000256" key="1">
    <source>
        <dbReference type="SAM" id="MobiDB-lite"/>
    </source>
</evidence>
<accession>A0AAV6UEH1</accession>
<feature type="compositionally biased region" description="Polar residues" evidence="1">
    <location>
        <begin position="43"/>
        <end position="52"/>
    </location>
</feature>
<dbReference type="EMBL" id="JAFNEN010000457">
    <property type="protein sequence ID" value="KAG8182627.1"/>
    <property type="molecule type" value="Genomic_DNA"/>
</dbReference>
<feature type="region of interest" description="Disordered" evidence="1">
    <location>
        <begin position="17"/>
        <end position="58"/>
    </location>
</feature>
<sequence length="82" mass="9035">MFFTQLFFDVPRDALLSESPSLSPDKTGGLRPRHFQPMEDNPMGNNRRSQPNGALLIGPTTCQYQAGAYTSSASLNQDDKNS</sequence>
<gene>
    <name evidence="2" type="ORF">JTE90_009990</name>
</gene>
<comment type="caution">
    <text evidence="2">The sequence shown here is derived from an EMBL/GenBank/DDBJ whole genome shotgun (WGS) entry which is preliminary data.</text>
</comment>
<reference evidence="2 3" key="1">
    <citation type="journal article" date="2022" name="Nat. Ecol. Evol.">
        <title>A masculinizing supergene underlies an exaggerated male reproductive morph in a spider.</title>
        <authorList>
            <person name="Hendrickx F."/>
            <person name="De Corte Z."/>
            <person name="Sonet G."/>
            <person name="Van Belleghem S.M."/>
            <person name="Kostlbacher S."/>
            <person name="Vangestel C."/>
        </authorList>
    </citation>
    <scope>NUCLEOTIDE SEQUENCE [LARGE SCALE GENOMIC DNA]</scope>
    <source>
        <strain evidence="2">W744_W776</strain>
    </source>
</reference>
<organism evidence="2 3">
    <name type="scientific">Oedothorax gibbosus</name>
    <dbReference type="NCBI Taxonomy" id="931172"/>
    <lineage>
        <taxon>Eukaryota</taxon>
        <taxon>Metazoa</taxon>
        <taxon>Ecdysozoa</taxon>
        <taxon>Arthropoda</taxon>
        <taxon>Chelicerata</taxon>
        <taxon>Arachnida</taxon>
        <taxon>Araneae</taxon>
        <taxon>Araneomorphae</taxon>
        <taxon>Entelegynae</taxon>
        <taxon>Araneoidea</taxon>
        <taxon>Linyphiidae</taxon>
        <taxon>Erigoninae</taxon>
        <taxon>Oedothorax</taxon>
    </lineage>
</organism>
<dbReference type="Proteomes" id="UP000827092">
    <property type="component" value="Unassembled WGS sequence"/>
</dbReference>
<evidence type="ECO:0000313" key="2">
    <source>
        <dbReference type="EMBL" id="KAG8182627.1"/>
    </source>
</evidence>